<sequence length="226" mass="23159">MKKFLLTATMLVGLSAVSKAQTTGRVGINTTTPAATLDVEANTTDNARPDALLVPRMSRAQLAAKDAAYAAAQNGALTFVTTLDGTAAGKTVNVIGTGFYYYDAPNSVWVAVGGGGSTPTNFQIQKGRLHSVNAPITWAPDDYSVVTTAMGSTSQLLLPAATSLPLHSVRCVSANGPGNVGWDPAAVPGITRGMNNIPSTITSGGSFCFIVVSNAGVNNWGILSGR</sequence>
<feature type="chain" id="PRO_5017795546" evidence="1">
    <location>
        <begin position="21"/>
        <end position="226"/>
    </location>
</feature>
<evidence type="ECO:0000313" key="2">
    <source>
        <dbReference type="EMBL" id="REC79690.1"/>
    </source>
</evidence>
<keyword evidence="1" id="KW-0732">Signal</keyword>
<proteinExistence type="predicted"/>
<dbReference type="EMBL" id="QNUH01000003">
    <property type="protein sequence ID" value="REC79690.1"/>
    <property type="molecule type" value="Genomic_DNA"/>
</dbReference>
<name>A0A3D9DNS0_9FLAO</name>
<organism evidence="2 3">
    <name type="scientific">Chryseobacterium elymi</name>
    <dbReference type="NCBI Taxonomy" id="395936"/>
    <lineage>
        <taxon>Bacteria</taxon>
        <taxon>Pseudomonadati</taxon>
        <taxon>Bacteroidota</taxon>
        <taxon>Flavobacteriia</taxon>
        <taxon>Flavobacteriales</taxon>
        <taxon>Weeksellaceae</taxon>
        <taxon>Chryseobacterium group</taxon>
        <taxon>Chryseobacterium</taxon>
    </lineage>
</organism>
<evidence type="ECO:0000313" key="3">
    <source>
        <dbReference type="Proteomes" id="UP000257030"/>
    </source>
</evidence>
<comment type="caution">
    <text evidence="2">The sequence shown here is derived from an EMBL/GenBank/DDBJ whole genome shotgun (WGS) entry which is preliminary data.</text>
</comment>
<evidence type="ECO:0000256" key="1">
    <source>
        <dbReference type="SAM" id="SignalP"/>
    </source>
</evidence>
<dbReference type="Proteomes" id="UP000257030">
    <property type="component" value="Unassembled WGS sequence"/>
</dbReference>
<keyword evidence="3" id="KW-1185">Reference proteome</keyword>
<gene>
    <name evidence="2" type="ORF">DRF60_04580</name>
</gene>
<protein>
    <submittedName>
        <fullName evidence="2">Uncharacterized protein</fullName>
    </submittedName>
</protein>
<dbReference type="AlphaFoldDB" id="A0A3D9DNS0"/>
<accession>A0A3D9DNS0</accession>
<feature type="signal peptide" evidence="1">
    <location>
        <begin position="1"/>
        <end position="20"/>
    </location>
</feature>
<reference evidence="2 3" key="1">
    <citation type="journal article" date="2010" name="Syst. Appl. Microbiol.">
        <title>Four new species of Chryseobacterium from the rhizosphere of coastal sand dune plants, Chryseobacterium elymi sp. nov., Chryseobacterium hagamense sp. nov., Chryseobacterium lathyri sp. nov. and Chryseobacterium rhizosphaerae sp. nov.</title>
        <authorList>
            <person name="Cho S.H."/>
            <person name="Lee K.S."/>
            <person name="Shin D.S."/>
            <person name="Han J.H."/>
            <person name="Park K.S."/>
            <person name="Lee C.H."/>
            <person name="Park K.H."/>
            <person name="Kim S.B."/>
        </authorList>
    </citation>
    <scope>NUCLEOTIDE SEQUENCE [LARGE SCALE GENOMIC DNA]</scope>
    <source>
        <strain evidence="2 3">KCTC 22547</strain>
    </source>
</reference>